<dbReference type="GO" id="GO:0000976">
    <property type="term" value="F:transcription cis-regulatory region binding"/>
    <property type="evidence" value="ECO:0007669"/>
    <property type="project" value="TreeGrafter"/>
</dbReference>
<dbReference type="PROSITE" id="PS50932">
    <property type="entry name" value="HTH_LACI_2"/>
    <property type="match status" value="1"/>
</dbReference>
<keyword evidence="6" id="KW-1185">Reference proteome</keyword>
<organism evidence="5 6">
    <name type="scientific">Acidipropionibacterium virtanenii</name>
    <dbReference type="NCBI Taxonomy" id="2057246"/>
    <lineage>
        <taxon>Bacteria</taxon>
        <taxon>Bacillati</taxon>
        <taxon>Actinomycetota</taxon>
        <taxon>Actinomycetes</taxon>
        <taxon>Propionibacteriales</taxon>
        <taxon>Propionibacteriaceae</taxon>
        <taxon>Acidipropionibacterium</taxon>
    </lineage>
</organism>
<dbReference type="CDD" id="cd01574">
    <property type="entry name" value="PBP1_LacI"/>
    <property type="match status" value="1"/>
</dbReference>
<name>A0A344UQR2_9ACTN</name>
<dbReference type="Pfam" id="PF00356">
    <property type="entry name" value="LacI"/>
    <property type="match status" value="1"/>
</dbReference>
<dbReference type="CDD" id="cd01392">
    <property type="entry name" value="HTH_LacI"/>
    <property type="match status" value="1"/>
</dbReference>
<dbReference type="InterPro" id="IPR010982">
    <property type="entry name" value="Lambda_DNA-bd_dom_sf"/>
</dbReference>
<dbReference type="AlphaFoldDB" id="A0A344UQR2"/>
<evidence type="ECO:0000256" key="1">
    <source>
        <dbReference type="ARBA" id="ARBA00023015"/>
    </source>
</evidence>
<dbReference type="KEGG" id="acij:JS278_00414"/>
<keyword evidence="1" id="KW-0805">Transcription regulation</keyword>
<keyword evidence="3" id="KW-0804">Transcription</keyword>
<dbReference type="Pfam" id="PF13377">
    <property type="entry name" value="Peripla_BP_3"/>
    <property type="match status" value="1"/>
</dbReference>
<dbReference type="Proteomes" id="UP000251995">
    <property type="component" value="Chromosome"/>
</dbReference>
<reference evidence="5 6" key="1">
    <citation type="submission" date="2017-12" db="EMBL/GenBank/DDBJ databases">
        <title>The whole genome sequence of the Acidipropionibacterium virtanenii sp. nov. type strain JS278.</title>
        <authorList>
            <person name="Laine P."/>
            <person name="Deptula P."/>
            <person name="Varmanen P."/>
            <person name="Auvinen P."/>
        </authorList>
    </citation>
    <scope>NUCLEOTIDE SEQUENCE [LARGE SCALE GENOMIC DNA]</scope>
    <source>
        <strain evidence="5 6">JS278</strain>
    </source>
</reference>
<evidence type="ECO:0000259" key="4">
    <source>
        <dbReference type="PROSITE" id="PS50932"/>
    </source>
</evidence>
<dbReference type="InterPro" id="IPR028082">
    <property type="entry name" value="Peripla_BP_I"/>
</dbReference>
<dbReference type="PANTHER" id="PTHR30146">
    <property type="entry name" value="LACI-RELATED TRANSCRIPTIONAL REPRESSOR"/>
    <property type="match status" value="1"/>
</dbReference>
<evidence type="ECO:0000256" key="2">
    <source>
        <dbReference type="ARBA" id="ARBA00023125"/>
    </source>
</evidence>
<dbReference type="InterPro" id="IPR000843">
    <property type="entry name" value="HTH_LacI"/>
</dbReference>
<dbReference type="SUPFAM" id="SSF47413">
    <property type="entry name" value="lambda repressor-like DNA-binding domains"/>
    <property type="match status" value="1"/>
</dbReference>
<dbReference type="RefSeq" id="WP_114043742.1">
    <property type="nucleotide sequence ID" value="NZ_CP025198.1"/>
</dbReference>
<feature type="domain" description="HTH lacI-type" evidence="4">
    <location>
        <begin position="11"/>
        <end position="65"/>
    </location>
</feature>
<gene>
    <name evidence="5" type="primary">lacI_1</name>
    <name evidence="5" type="ORF">JS278_00414</name>
</gene>
<dbReference type="SMART" id="SM00354">
    <property type="entry name" value="HTH_LACI"/>
    <property type="match status" value="1"/>
</dbReference>
<dbReference type="EMBL" id="CP025198">
    <property type="protein sequence ID" value="AXE37610.1"/>
    <property type="molecule type" value="Genomic_DNA"/>
</dbReference>
<sequence length="345" mass="36791">MNRGGIASRGASQTDVARLAGVSPQTVSRVATGATNVRPATRNRVRRAMEELAYVPNGAARALRYGRHGCIGLVFTDFLRTGEARTAQAVAAAAAERGLDVVLAQIGPGGPRFREEEMEAHYRDLLERTAPLVDGFVVQGIELERPQELAESAAPVVMASSRQGPFSTVGCAQAEGIRAAVEHLLELGHRTVHLISGPEISLQAQDRCQAWRDVLTAHGCPVPAPAAGDWTPASGYRAAEALLSDPGTTAVLAANDEMAAGFMRALHERGLRVPQDVSVVGFDDVAAELLWPRLTTVRQDFEGIGRHLIAELAELMEHRDEPRPAAHVLVSSPLVVRESTAAPGH</sequence>
<accession>A0A344UQR2</accession>
<dbReference type="Gene3D" id="1.10.260.40">
    <property type="entry name" value="lambda repressor-like DNA-binding domains"/>
    <property type="match status" value="1"/>
</dbReference>
<evidence type="ECO:0000313" key="5">
    <source>
        <dbReference type="EMBL" id="AXE37610.1"/>
    </source>
</evidence>
<evidence type="ECO:0000313" key="6">
    <source>
        <dbReference type="Proteomes" id="UP000251995"/>
    </source>
</evidence>
<dbReference type="OrthoDB" id="9785139at2"/>
<dbReference type="InterPro" id="IPR046335">
    <property type="entry name" value="LacI/GalR-like_sensor"/>
</dbReference>
<keyword evidence="2" id="KW-0238">DNA-binding</keyword>
<dbReference type="Gene3D" id="3.40.50.2300">
    <property type="match status" value="2"/>
</dbReference>
<protein>
    <submittedName>
        <fullName evidence="5">Lactose operon repressor</fullName>
    </submittedName>
</protein>
<dbReference type="SUPFAM" id="SSF53822">
    <property type="entry name" value="Periplasmic binding protein-like I"/>
    <property type="match status" value="1"/>
</dbReference>
<evidence type="ECO:0000256" key="3">
    <source>
        <dbReference type="ARBA" id="ARBA00023163"/>
    </source>
</evidence>
<dbReference type="PANTHER" id="PTHR30146:SF153">
    <property type="entry name" value="LACTOSE OPERON REPRESSOR"/>
    <property type="match status" value="1"/>
</dbReference>
<proteinExistence type="predicted"/>
<dbReference type="GO" id="GO:0003700">
    <property type="term" value="F:DNA-binding transcription factor activity"/>
    <property type="evidence" value="ECO:0007669"/>
    <property type="project" value="TreeGrafter"/>
</dbReference>